<feature type="domain" description="DUF218" evidence="2">
    <location>
        <begin position="62"/>
        <end position="199"/>
    </location>
</feature>
<dbReference type="OrthoDB" id="9782395at2"/>
<proteinExistence type="predicted"/>
<evidence type="ECO:0000313" key="4">
    <source>
        <dbReference type="Proteomes" id="UP000295380"/>
    </source>
</evidence>
<reference evidence="3 4" key="1">
    <citation type="submission" date="2019-03" db="EMBL/GenBank/DDBJ databases">
        <title>Genomic Encyclopedia of Type Strains, Phase IV (KMG-IV): sequencing the most valuable type-strain genomes for metagenomic binning, comparative biology and taxonomic classification.</title>
        <authorList>
            <person name="Goeker M."/>
        </authorList>
    </citation>
    <scope>NUCLEOTIDE SEQUENCE [LARGE SCALE GENOMIC DNA]</scope>
    <source>
        <strain evidence="3 4">DSM 6770</strain>
    </source>
</reference>
<accession>A0A4R7NUG4</accession>
<gene>
    <name evidence="3" type="ORF">C8E00_101132</name>
</gene>
<dbReference type="AlphaFoldDB" id="A0A4R7NUG4"/>
<keyword evidence="1" id="KW-0812">Transmembrane</keyword>
<dbReference type="CDD" id="cd06259">
    <property type="entry name" value="YdcF-like"/>
    <property type="match status" value="1"/>
</dbReference>
<dbReference type="InterPro" id="IPR051599">
    <property type="entry name" value="Cell_Envelope_Assoc"/>
</dbReference>
<feature type="transmembrane region" description="Helical" evidence="1">
    <location>
        <begin position="20"/>
        <end position="41"/>
    </location>
</feature>
<dbReference type="PANTHER" id="PTHR30336">
    <property type="entry name" value="INNER MEMBRANE PROTEIN, PROBABLE PERMEASE"/>
    <property type="match status" value="1"/>
</dbReference>
<dbReference type="EMBL" id="SOBR01000001">
    <property type="protein sequence ID" value="TDU24753.1"/>
    <property type="molecule type" value="Genomic_DNA"/>
</dbReference>
<keyword evidence="1" id="KW-1133">Transmembrane helix</keyword>
<dbReference type="InterPro" id="IPR003848">
    <property type="entry name" value="DUF218"/>
</dbReference>
<dbReference type="PANTHER" id="PTHR30336:SF20">
    <property type="entry name" value="DUF218 DOMAIN-CONTAINING PROTEIN"/>
    <property type="match status" value="1"/>
</dbReference>
<dbReference type="Proteomes" id="UP000295380">
    <property type="component" value="Unassembled WGS sequence"/>
</dbReference>
<dbReference type="GO" id="GO:0005886">
    <property type="term" value="C:plasma membrane"/>
    <property type="evidence" value="ECO:0007669"/>
    <property type="project" value="TreeGrafter"/>
</dbReference>
<evidence type="ECO:0000313" key="3">
    <source>
        <dbReference type="EMBL" id="TDU24753.1"/>
    </source>
</evidence>
<name>A0A4R7NUG4_9GAMM</name>
<evidence type="ECO:0000256" key="1">
    <source>
        <dbReference type="SAM" id="Phobius"/>
    </source>
</evidence>
<evidence type="ECO:0000259" key="2">
    <source>
        <dbReference type="Pfam" id="PF02698"/>
    </source>
</evidence>
<dbReference type="Pfam" id="PF02698">
    <property type="entry name" value="DUF218"/>
    <property type="match status" value="1"/>
</dbReference>
<dbReference type="RefSeq" id="WP_133693384.1">
    <property type="nucleotide sequence ID" value="NZ_SOBR01000001.1"/>
</dbReference>
<keyword evidence="4" id="KW-1185">Reference proteome</keyword>
<comment type="caution">
    <text evidence="3">The sequence shown here is derived from an EMBL/GenBank/DDBJ whole genome shotgun (WGS) entry which is preliminary data.</text>
</comment>
<organism evidence="3 4">
    <name type="scientific">Chromohalobacter marismortui</name>
    <dbReference type="NCBI Taxonomy" id="42055"/>
    <lineage>
        <taxon>Bacteria</taxon>
        <taxon>Pseudomonadati</taxon>
        <taxon>Pseudomonadota</taxon>
        <taxon>Gammaproteobacteria</taxon>
        <taxon>Oceanospirillales</taxon>
        <taxon>Halomonadaceae</taxon>
        <taxon>Chromohalobacter</taxon>
    </lineage>
</organism>
<keyword evidence="1" id="KW-0472">Membrane</keyword>
<protein>
    <submittedName>
        <fullName evidence="3">SanA protein</fullName>
    </submittedName>
</protein>
<sequence length="232" mass="26077">MPRDNGCRGLVRWGWRLLKWGLVGVLLMLTVVVALNVWVFAKTAGRIQHDPLVCASEPVGLVFGTAEGLRGGGHNPYFTARMETAAQLLRLGRVQHLLLSGDNSTRYYNEPVSMWRALRDRNVSTDDMTLDYAGFSTFDSVVRARRVFGVERVLLISQAWHLPRALFIADAIGLKAQGCAVPEGQIAGEWQLWLREWLARAAAVGDLYLWGRDPYFLGPQVTLPIFRKLKEE</sequence>